<dbReference type="STRING" id="441375.B6AAQ0"/>
<evidence type="ECO:0000313" key="8">
    <source>
        <dbReference type="Proteomes" id="UP000001460"/>
    </source>
</evidence>
<dbReference type="Pfam" id="PF12341">
    <property type="entry name" value="Mcl1_mid"/>
    <property type="match status" value="1"/>
</dbReference>
<dbReference type="GeneID" id="6994989"/>
<dbReference type="PANTHER" id="PTHR19932">
    <property type="entry name" value="WD REPEAT AND HMG-BOX DNA BINDING PROTEIN"/>
    <property type="match status" value="1"/>
</dbReference>
<dbReference type="eggNOG" id="KOG1274">
    <property type="taxonomic scope" value="Eukaryota"/>
</dbReference>
<dbReference type="GO" id="GO:0006281">
    <property type="term" value="P:DNA repair"/>
    <property type="evidence" value="ECO:0007669"/>
    <property type="project" value="TreeGrafter"/>
</dbReference>
<dbReference type="VEuPathDB" id="CryptoDB:CMU_024580"/>
<keyword evidence="4" id="KW-0539">Nucleus</keyword>
<dbReference type="Pfam" id="PF20946">
    <property type="entry name" value="Ctf4_C"/>
    <property type="match status" value="1"/>
</dbReference>
<dbReference type="Proteomes" id="UP000001460">
    <property type="component" value="Unassembled WGS sequence"/>
</dbReference>
<dbReference type="AlphaFoldDB" id="B6AAQ0"/>
<evidence type="ECO:0000256" key="4">
    <source>
        <dbReference type="ARBA" id="ARBA00023242"/>
    </source>
</evidence>
<dbReference type="PANTHER" id="PTHR19932:SF10">
    <property type="entry name" value="WD REPEAT AND HMG-BOX DNA-BINDING PROTEIN 1"/>
    <property type="match status" value="1"/>
</dbReference>
<feature type="domain" description="WDHD1/CFT4 second beta-propeller" evidence="5">
    <location>
        <begin position="553"/>
        <end position="846"/>
    </location>
</feature>
<dbReference type="InterPro" id="IPR048591">
    <property type="entry name" value="WDHD1/CFT4_hel"/>
</dbReference>
<evidence type="ECO:0000259" key="6">
    <source>
        <dbReference type="Pfam" id="PF20946"/>
    </source>
</evidence>
<dbReference type="OrthoDB" id="427368at2759"/>
<evidence type="ECO:0000256" key="2">
    <source>
        <dbReference type="ARBA" id="ARBA00022574"/>
    </source>
</evidence>
<dbReference type="InterPro" id="IPR011044">
    <property type="entry name" value="Quino_amine_DH_bsu"/>
</dbReference>
<keyword evidence="3" id="KW-0677">Repeat</keyword>
<evidence type="ECO:0000259" key="5">
    <source>
        <dbReference type="Pfam" id="PF12341"/>
    </source>
</evidence>
<sequence>MCDDITIWTSRCINETLDLGQIYNSNNQEDFKLIISANGSCTLDIFEAFSSSERLYRQSWCPPIRSLDEDFDEKIISTTLYTDHFVCIGFYNGCIRLYSLKKHDANTKDMSQSSDLDSMEYYNRMFGNDTQIDENENKSKFWLYESSSTTFNSILLIKHVAQPCCIQAYEDMIYVIYDDGVIYKASLTEDNKNYNVIRYNKTFPGVSYFVVDPLGKYLAMSTHQRKLIIVSINNGTNNEVDYIDVILDIDLFKKTNYEFGKSKLKIFNIHKLSWSPNGNFLYIPGDNEIRVIQRDKWDVEKVKVDSINTSSKNTNTDICLIDTVNFNEEIIIITIDLSGQITIYKHDNKHILSYIILDKFTMNIDNKKIYPISSCLNIQKSKSYLDHSNIIFNNENKDILQEGKLYISILCCGGYIYCYKWDIDLNPKIKITTNLEDKYNEEISPYKENYQRITNSKHLDRKNNETLLWDNIFDKDDESDQDENILKDNKSSHSYTQDITSETDFDIDDNYSNNDIESIHNSSGLIDDVKLLKKIIDKIKINLEKEKRQQDIVQPGSTKMDNNPLNNGKTECFYCWNQNGFIISSIDEDEKSILELECYTTLDGPRKIRLYDTKGYSMGTLGTDGYLLARKANLLENGTYIPSIIEYHLWTTWGRNDKSGWIKTMMNGEDIECITCGSNFIAVLTSLRFLRIWKNSGLSISTIKLTGAPVSCVSNENYLLVITQKEPFYPIRNNNYYNKIINGLCNKYEIYYYDIDNEELLYNGEITLTPETHVFWCGISSKYIPVIQDTSGATFMLMNQWTNKKEWVPMTNFGLLQTSELRYYILFVSKEEYHVIKLRDGLKYPLPIMARNNKQRSVISTIPFYIPILGLPNTKKWLDIIENDKYLNHCVTNNDIPWEMLDELRLRRKYIKNSDLSSSLNNNDRSYKIDQEKLLMRLYLKLLLKQQVESAFDIAQMLQFPKSLNIAMEQAEKYNERILATKINNIIQIKTPNITKNDYDHNTQCIYNTENNNQQIIPGSRPSKEKFNYKELNKKSNISDLLHEKNYQEVSFKKILNSSKNQTIYNIIEQPNSIDKDHFSIMEDIIKKRKLQL</sequence>
<dbReference type="GO" id="GO:0000278">
    <property type="term" value="P:mitotic cell cycle"/>
    <property type="evidence" value="ECO:0007669"/>
    <property type="project" value="TreeGrafter"/>
</dbReference>
<dbReference type="RefSeq" id="XP_002139801.1">
    <property type="nucleotide sequence ID" value="XM_002139765.1"/>
</dbReference>
<dbReference type="InterPro" id="IPR015943">
    <property type="entry name" value="WD40/YVTN_repeat-like_dom_sf"/>
</dbReference>
<dbReference type="GO" id="GO:0043596">
    <property type="term" value="C:nuclear replication fork"/>
    <property type="evidence" value="ECO:0007669"/>
    <property type="project" value="TreeGrafter"/>
</dbReference>
<dbReference type="EMBL" id="DS989727">
    <property type="protein sequence ID" value="EEA05452.1"/>
    <property type="molecule type" value="Genomic_DNA"/>
</dbReference>
<reference evidence="7" key="1">
    <citation type="submission" date="2008-06" db="EMBL/GenBank/DDBJ databases">
        <authorList>
            <person name="Lorenzi H."/>
            <person name="Inman J."/>
            <person name="Miller J."/>
            <person name="Schobel S."/>
            <person name="Amedeo P."/>
            <person name="Caler E.V."/>
            <person name="da Silva J."/>
        </authorList>
    </citation>
    <scope>NUCLEOTIDE SEQUENCE [LARGE SCALE GENOMIC DNA]</scope>
    <source>
        <strain evidence="7">RN66</strain>
    </source>
</reference>
<accession>B6AAQ0</accession>
<dbReference type="SUPFAM" id="SSF50969">
    <property type="entry name" value="YVTN repeat-like/Quinoprotein amine dehydrogenase"/>
    <property type="match status" value="1"/>
</dbReference>
<dbReference type="GO" id="GO:0006261">
    <property type="term" value="P:DNA-templated DNA replication"/>
    <property type="evidence" value="ECO:0007669"/>
    <property type="project" value="TreeGrafter"/>
</dbReference>
<keyword evidence="8" id="KW-1185">Reference proteome</keyword>
<dbReference type="GO" id="GO:0003682">
    <property type="term" value="F:chromatin binding"/>
    <property type="evidence" value="ECO:0007669"/>
    <property type="project" value="TreeGrafter"/>
</dbReference>
<proteinExistence type="predicted"/>
<organism evidence="7 8">
    <name type="scientific">Cryptosporidium muris (strain RN66)</name>
    <dbReference type="NCBI Taxonomy" id="441375"/>
    <lineage>
        <taxon>Eukaryota</taxon>
        <taxon>Sar</taxon>
        <taxon>Alveolata</taxon>
        <taxon>Apicomplexa</taxon>
        <taxon>Conoidasida</taxon>
        <taxon>Coccidia</taxon>
        <taxon>Eucoccidiorida</taxon>
        <taxon>Eimeriorina</taxon>
        <taxon>Cryptosporidiidae</taxon>
        <taxon>Cryptosporidium</taxon>
    </lineage>
</organism>
<keyword evidence="2" id="KW-0853">WD repeat</keyword>
<dbReference type="InterPro" id="IPR022100">
    <property type="entry name" value="WDHD1/CFT4_beta-prop_2nd"/>
</dbReference>
<dbReference type="OMA" id="NDIESIH"/>
<comment type="subcellular location">
    <subcellularLocation>
        <location evidence="1">Nucleus</location>
    </subcellularLocation>
</comment>
<gene>
    <name evidence="7" type="ORF">CMU_024580</name>
</gene>
<evidence type="ECO:0000313" key="7">
    <source>
        <dbReference type="EMBL" id="EEA05452.1"/>
    </source>
</evidence>
<dbReference type="Gene3D" id="2.130.10.10">
    <property type="entry name" value="YVTN repeat-like/Quinoprotein amine dehydrogenase"/>
    <property type="match status" value="1"/>
</dbReference>
<protein>
    <submittedName>
        <fullName evidence="7">Uncharacterized protein</fullName>
    </submittedName>
</protein>
<evidence type="ECO:0000256" key="1">
    <source>
        <dbReference type="ARBA" id="ARBA00004123"/>
    </source>
</evidence>
<name>B6AAQ0_CRYMR</name>
<feature type="domain" description="WDHD1/CFT4 helical bundle" evidence="6">
    <location>
        <begin position="915"/>
        <end position="988"/>
    </location>
</feature>
<evidence type="ECO:0000256" key="3">
    <source>
        <dbReference type="ARBA" id="ARBA00022737"/>
    </source>
</evidence>